<evidence type="ECO:0000313" key="4">
    <source>
        <dbReference type="EMBL" id="MCJ8150781.1"/>
    </source>
</evidence>
<evidence type="ECO:0000313" key="5">
    <source>
        <dbReference type="Proteomes" id="UP001201844"/>
    </source>
</evidence>
<keyword evidence="4" id="KW-0614">Plasmid</keyword>
<keyword evidence="2" id="KW-0560">Oxidoreductase</keyword>
<dbReference type="Gene3D" id="3.40.225.10">
    <property type="entry name" value="Class II aldolase/adducin N-terminal domain"/>
    <property type="match status" value="1"/>
</dbReference>
<evidence type="ECO:0000259" key="3">
    <source>
        <dbReference type="SMART" id="SM01007"/>
    </source>
</evidence>
<gene>
    <name evidence="4" type="ORF">MKI86_16650</name>
</gene>
<dbReference type="Proteomes" id="UP001201844">
    <property type="component" value="Unassembled WGS sequence"/>
</dbReference>
<dbReference type="Gene3D" id="3.40.50.720">
    <property type="entry name" value="NAD(P)-binding Rossmann-like Domain"/>
    <property type="match status" value="1"/>
</dbReference>
<organism evidence="4 5">
    <name type="scientific">Shinella sedimenti</name>
    <dbReference type="NCBI Taxonomy" id="2919913"/>
    <lineage>
        <taxon>Bacteria</taxon>
        <taxon>Pseudomonadati</taxon>
        <taxon>Pseudomonadota</taxon>
        <taxon>Alphaproteobacteria</taxon>
        <taxon>Hyphomicrobiales</taxon>
        <taxon>Rhizobiaceae</taxon>
        <taxon>Shinella</taxon>
    </lineage>
</organism>
<name>A0ABT0CQ89_9HYPH</name>
<dbReference type="EMBL" id="JAKVIN010000007">
    <property type="protein sequence ID" value="MCJ8150781.1"/>
    <property type="molecule type" value="Genomic_DNA"/>
</dbReference>
<geneLocation type="plasmid" evidence="4">
    <name>unnamed</name>
</geneLocation>
<dbReference type="InterPro" id="IPR036409">
    <property type="entry name" value="Aldolase_II/adducin_N_sf"/>
</dbReference>
<dbReference type="PROSITE" id="PS00061">
    <property type="entry name" value="ADH_SHORT"/>
    <property type="match status" value="1"/>
</dbReference>
<dbReference type="SMART" id="SM01007">
    <property type="entry name" value="Aldolase_II"/>
    <property type="match status" value="1"/>
</dbReference>
<dbReference type="PRINTS" id="PR00081">
    <property type="entry name" value="GDHRDH"/>
</dbReference>
<dbReference type="PRINTS" id="PR00080">
    <property type="entry name" value="SDRFAMILY"/>
</dbReference>
<accession>A0ABT0CQ89</accession>
<comment type="caution">
    <text evidence="4">The sequence shown here is derived from an EMBL/GenBank/DDBJ whole genome shotgun (WGS) entry which is preliminary data.</text>
</comment>
<keyword evidence="5" id="KW-1185">Reference proteome</keyword>
<dbReference type="RefSeq" id="WP_241602747.1">
    <property type="nucleotide sequence ID" value="NZ_JAKVIN010000007.1"/>
</dbReference>
<dbReference type="InterPro" id="IPR002347">
    <property type="entry name" value="SDR_fam"/>
</dbReference>
<proteinExistence type="inferred from homology"/>
<protein>
    <submittedName>
        <fullName evidence="4">SDR family oxidoreductase</fullName>
    </submittedName>
</protein>
<evidence type="ECO:0000256" key="1">
    <source>
        <dbReference type="ARBA" id="ARBA00006484"/>
    </source>
</evidence>
<dbReference type="InterPro" id="IPR001303">
    <property type="entry name" value="Aldolase_II/adducin_N"/>
</dbReference>
<dbReference type="Pfam" id="PF13561">
    <property type="entry name" value="adh_short_C2"/>
    <property type="match status" value="1"/>
</dbReference>
<comment type="similarity">
    <text evidence="1">Belongs to the short-chain dehydrogenases/reductases (SDR) family.</text>
</comment>
<dbReference type="Pfam" id="PF00596">
    <property type="entry name" value="Aldolase_II"/>
    <property type="match status" value="1"/>
</dbReference>
<dbReference type="PANTHER" id="PTHR24321">
    <property type="entry name" value="DEHYDROGENASES, SHORT CHAIN"/>
    <property type="match status" value="1"/>
</dbReference>
<feature type="domain" description="Class II aldolase/adducin N-terminal" evidence="3">
    <location>
        <begin position="19"/>
        <end position="220"/>
    </location>
</feature>
<dbReference type="InterPro" id="IPR020904">
    <property type="entry name" value="Sc_DH/Rdtase_CS"/>
</dbReference>
<evidence type="ECO:0000256" key="2">
    <source>
        <dbReference type="ARBA" id="ARBA00023002"/>
    </source>
</evidence>
<reference evidence="4 5" key="1">
    <citation type="submission" date="2022-02" db="EMBL/GenBank/DDBJ databases">
        <title>Shinella B3.7 sp. nov., isolated from Sediment (Zhairuo Island).</title>
        <authorList>
            <person name="Chen G."/>
        </authorList>
    </citation>
    <scope>NUCLEOTIDE SEQUENCE [LARGE SCALE GENOMIC DNA]</scope>
    <source>
        <strain evidence="4 5">B3.7</strain>
        <plasmid evidence="4">unnamed</plasmid>
    </source>
</reference>
<dbReference type="InterPro" id="IPR036291">
    <property type="entry name" value="NAD(P)-bd_dom_sf"/>
</dbReference>
<sequence length="651" mass="69297">MDNLWNEAEAAKAGTGLDLRVYSSRLIGSDPALVLHGGGNTSYKGTVTDRFGAERPVIWVKASGFDLGTMGAEGFTALDLPALLALAELEILSDSDMVAEVKRARLDPQAAAASIEAIVHALFPAAYVDHSHADGVLTVSNSLNGTALLREIYGPRVMILPYVKPGFDLARQMREALLSPAFAQAEAIILEHHGVFTWGDTARESYERMVEICARAETWLAGRIPSLPASQRIETDPVLIARLRGAASRLAGRALVSRPVAGVPVAEIADITRLSRHGTLTPEHVIHNKPFPAIVDDEPETALEDFAAEYRAYVARADDAGLTPLPPHPHWALLADGAVRSFGPTLARARISADVAAANLKALRYSSRLGGWQGLAEGDLRALEYWELEQAKLRAQGALPPLVGKIAVVGGCATGIGRATAEALRDRGAVVVGLDINPAVKDHMNRPGYDSILVELTDEVKVRAAVQQVVADYGGLDILVSNVGIFRAGANIELLEDAAWDASLAVNLTSHRKLLKQAIPFLRHGVDPSVVLIGSRNVPAPGAGAAAYSVSKAGLTQLMRVAALELAPEGIRVNAIHPDGVFDTDLWTPEALATSARRYGLTVEQYKARNLMRTEVTSKDVARAVAALADATFSRTTGAQIPVDGGNDRVV</sequence>
<dbReference type="SUPFAM" id="SSF53639">
    <property type="entry name" value="AraD/HMP-PK domain-like"/>
    <property type="match status" value="1"/>
</dbReference>
<dbReference type="SUPFAM" id="SSF51735">
    <property type="entry name" value="NAD(P)-binding Rossmann-fold domains"/>
    <property type="match status" value="1"/>
</dbReference>
<dbReference type="PANTHER" id="PTHR24321:SF14">
    <property type="entry name" value="SHORT-CHAIN TYPE DEHYDROGENASE_REDUCTASE BLR2146-RELATED"/>
    <property type="match status" value="1"/>
</dbReference>